<evidence type="ECO:0000256" key="1">
    <source>
        <dbReference type="PROSITE-ProRule" id="PRU00023"/>
    </source>
</evidence>
<reference evidence="4" key="1">
    <citation type="submission" date="2016-10" db="EMBL/GenBank/DDBJ databases">
        <authorList>
            <person name="Varghese N."/>
            <person name="Submissions S."/>
        </authorList>
    </citation>
    <scope>NUCLEOTIDE SEQUENCE [LARGE SCALE GENOMIC DNA]</scope>
    <source>
        <strain evidence="4">LMG 26031</strain>
    </source>
</reference>
<feature type="region of interest" description="Disordered" evidence="2">
    <location>
        <begin position="63"/>
        <end position="84"/>
    </location>
</feature>
<feature type="compositionally biased region" description="Polar residues" evidence="2">
    <location>
        <begin position="64"/>
        <end position="75"/>
    </location>
</feature>
<name>A0A1H7CN16_9BURK</name>
<dbReference type="Gene3D" id="1.25.40.20">
    <property type="entry name" value="Ankyrin repeat-containing domain"/>
    <property type="match status" value="1"/>
</dbReference>
<organism evidence="3 4">
    <name type="scientific">Paraburkholderia diazotrophica</name>
    <dbReference type="NCBI Taxonomy" id="667676"/>
    <lineage>
        <taxon>Bacteria</taxon>
        <taxon>Pseudomonadati</taxon>
        <taxon>Pseudomonadota</taxon>
        <taxon>Betaproteobacteria</taxon>
        <taxon>Burkholderiales</taxon>
        <taxon>Burkholderiaceae</taxon>
        <taxon>Paraburkholderia</taxon>
    </lineage>
</organism>
<dbReference type="AlphaFoldDB" id="A0A1H7CN16"/>
<dbReference type="STRING" id="667676.SAMN05192539_102324"/>
<dbReference type="InterPro" id="IPR036770">
    <property type="entry name" value="Ankyrin_rpt-contain_sf"/>
</dbReference>
<evidence type="ECO:0000256" key="2">
    <source>
        <dbReference type="SAM" id="MobiDB-lite"/>
    </source>
</evidence>
<keyword evidence="1" id="KW-0040">ANK repeat</keyword>
<keyword evidence="4" id="KW-1185">Reference proteome</keyword>
<dbReference type="Proteomes" id="UP000198866">
    <property type="component" value="Unassembled WGS sequence"/>
</dbReference>
<accession>A0A1H7CN16</accession>
<protein>
    <submittedName>
        <fullName evidence="3">Uncharacterized protein</fullName>
    </submittedName>
</protein>
<evidence type="ECO:0000313" key="4">
    <source>
        <dbReference type="Proteomes" id="UP000198866"/>
    </source>
</evidence>
<proteinExistence type="predicted"/>
<dbReference type="PROSITE" id="PS50088">
    <property type="entry name" value="ANK_REPEAT"/>
    <property type="match status" value="1"/>
</dbReference>
<dbReference type="PROSITE" id="PS50297">
    <property type="entry name" value="ANK_REP_REGION"/>
    <property type="match status" value="1"/>
</dbReference>
<sequence length="316" mass="35376">MKSEVAALAYKGEWNELLALLRRQPDLVNSASEPKGYAPLHQAAWHGASLTVIGELLSLGANPAQRTRNKMQSPRQIAGEKHPRRDDLQFLLDERPRNMAQLMRKVATELSDPFDAYDGNQVLFDRLIDCFGSDSCESESASDVDKRISSAFVAITGKQSDAIRAVVCGPDKTFQLDANPDFWSNRFVPLLRNLFSRASCIPLEKHCTVVSDIFDPPPHQWGMRGDLFLWMEMRQVLCHVPLPEEPQALEQTIMSAYKMLTGVPLEGRSDANVSRYDRGGMSSGIVSGEFWATTAIPLLQARSQWLFESWRHGSAI</sequence>
<gene>
    <name evidence="3" type="ORF">SAMN05192539_102324</name>
</gene>
<feature type="repeat" description="ANK" evidence="1">
    <location>
        <begin position="35"/>
        <end position="68"/>
    </location>
</feature>
<dbReference type="RefSeq" id="WP_177200491.1">
    <property type="nucleotide sequence ID" value="NZ_FNYE01000023.1"/>
</dbReference>
<dbReference type="EMBL" id="FNYE01000023">
    <property type="protein sequence ID" value="SEJ91039.1"/>
    <property type="molecule type" value="Genomic_DNA"/>
</dbReference>
<evidence type="ECO:0000313" key="3">
    <source>
        <dbReference type="EMBL" id="SEJ91039.1"/>
    </source>
</evidence>
<dbReference type="InterPro" id="IPR002110">
    <property type="entry name" value="Ankyrin_rpt"/>
</dbReference>